<dbReference type="STRING" id="1137284.GCA_001418205_01815"/>
<dbReference type="GO" id="GO:0051301">
    <property type="term" value="P:cell division"/>
    <property type="evidence" value="ECO:0007669"/>
    <property type="project" value="UniProtKB-KW"/>
</dbReference>
<dbReference type="InterPro" id="IPR006260">
    <property type="entry name" value="TonB/TolA_C"/>
</dbReference>
<dbReference type="GO" id="GO:0019534">
    <property type="term" value="F:toxin transmembrane transporter activity"/>
    <property type="evidence" value="ECO:0007669"/>
    <property type="project" value="InterPro"/>
</dbReference>
<dbReference type="InterPro" id="IPR014161">
    <property type="entry name" value="Tol-Pal_TolA"/>
</dbReference>
<organism evidence="7 8">
    <name type="scientific">Marinomonas fungiae</name>
    <dbReference type="NCBI Taxonomy" id="1137284"/>
    <lineage>
        <taxon>Bacteria</taxon>
        <taxon>Pseudomonadati</taxon>
        <taxon>Pseudomonadota</taxon>
        <taxon>Gammaproteobacteria</taxon>
        <taxon>Oceanospirillales</taxon>
        <taxon>Oceanospirillaceae</taxon>
        <taxon>Marinomonas</taxon>
    </lineage>
</organism>
<keyword evidence="7" id="KW-0132">Cell division</keyword>
<gene>
    <name evidence="7" type="ORF">Ga0061065_10548</name>
</gene>
<dbReference type="GO" id="GO:0016020">
    <property type="term" value="C:membrane"/>
    <property type="evidence" value="ECO:0007669"/>
    <property type="project" value="UniProtKB-SubCell"/>
</dbReference>
<feature type="transmembrane region" description="Helical" evidence="6">
    <location>
        <begin position="12"/>
        <end position="33"/>
    </location>
</feature>
<dbReference type="NCBIfam" id="TIGR01352">
    <property type="entry name" value="tonB_Cterm"/>
    <property type="match status" value="1"/>
</dbReference>
<dbReference type="Gene3D" id="3.30.1150.10">
    <property type="match status" value="1"/>
</dbReference>
<reference evidence="8" key="1">
    <citation type="submission" date="2015-08" db="EMBL/GenBank/DDBJ databases">
        <authorList>
            <person name="Varghese N."/>
        </authorList>
    </citation>
    <scope>NUCLEOTIDE SEQUENCE [LARGE SCALE GENOMIC DNA]</scope>
    <source>
        <strain evidence="8">JCM 18476</strain>
    </source>
</reference>
<accession>A0A0K6ILJ0</accession>
<evidence type="ECO:0000256" key="3">
    <source>
        <dbReference type="ARBA" id="ARBA00022989"/>
    </source>
</evidence>
<protein>
    <submittedName>
        <fullName evidence="7">Cell division and transport-associated protein TolA (TC 2.C.1.2.1)</fullName>
    </submittedName>
</protein>
<dbReference type="SUPFAM" id="SSF74653">
    <property type="entry name" value="TolA/TonB C-terminal domain"/>
    <property type="match status" value="1"/>
</dbReference>
<name>A0A0K6ILJ0_9GAMM</name>
<keyword evidence="2 6" id="KW-0812">Transmembrane</keyword>
<dbReference type="AlphaFoldDB" id="A0A0K6ILJ0"/>
<feature type="region of interest" description="Disordered" evidence="5">
    <location>
        <begin position="69"/>
        <end position="228"/>
    </location>
</feature>
<evidence type="ECO:0000256" key="5">
    <source>
        <dbReference type="SAM" id="MobiDB-lite"/>
    </source>
</evidence>
<evidence type="ECO:0000256" key="1">
    <source>
        <dbReference type="ARBA" id="ARBA00004167"/>
    </source>
</evidence>
<keyword evidence="7" id="KW-0131">Cell cycle</keyword>
<evidence type="ECO:0000313" key="7">
    <source>
        <dbReference type="EMBL" id="CUB03956.1"/>
    </source>
</evidence>
<dbReference type="Proteomes" id="UP000182769">
    <property type="component" value="Unassembled WGS sequence"/>
</dbReference>
<dbReference type="GO" id="GO:0043213">
    <property type="term" value="P:bacteriocin transport"/>
    <property type="evidence" value="ECO:0007669"/>
    <property type="project" value="InterPro"/>
</dbReference>
<dbReference type="RefSeq" id="WP_055462916.1">
    <property type="nucleotide sequence ID" value="NZ_CYHG01000005.1"/>
</dbReference>
<dbReference type="OrthoDB" id="9779830at2"/>
<evidence type="ECO:0000256" key="6">
    <source>
        <dbReference type="SAM" id="Phobius"/>
    </source>
</evidence>
<evidence type="ECO:0000256" key="4">
    <source>
        <dbReference type="ARBA" id="ARBA00023136"/>
    </source>
</evidence>
<feature type="compositionally biased region" description="Basic and acidic residues" evidence="5">
    <location>
        <begin position="78"/>
        <end position="226"/>
    </location>
</feature>
<proteinExistence type="predicted"/>
<keyword evidence="8" id="KW-1185">Reference proteome</keyword>
<dbReference type="EMBL" id="CYHG01000005">
    <property type="protein sequence ID" value="CUB03956.1"/>
    <property type="molecule type" value="Genomic_DNA"/>
</dbReference>
<dbReference type="Pfam" id="PF13103">
    <property type="entry name" value="TonB_2"/>
    <property type="match status" value="1"/>
</dbReference>
<dbReference type="NCBIfam" id="TIGR02794">
    <property type="entry name" value="tolA_full"/>
    <property type="match status" value="1"/>
</dbReference>
<keyword evidence="4 6" id="KW-0472">Membrane</keyword>
<comment type="subcellular location">
    <subcellularLocation>
        <location evidence="1">Membrane</location>
        <topology evidence="1">Single-pass membrane protein</topology>
    </subcellularLocation>
</comment>
<sequence>MKFTDKESYSLPVVLAVGLHVAVIVGGALLAGLSEKAPEPPKRPPIVNATIIDVADTIIGQREAEERRAADAAVKAQQEAKQKARDEARRKAEREALEKQRREAEATRKQQEQARQKAEAERQAAIEKQKAADEKARQERLAKEKKAAQEKAKQEQLAKEKKAAEEKARQERIAKEKKAAEEKARQEAERKRKAEEQARQEAERRKRAEEAVQRAMDEEDARRKAAEAGQMVQSISSLINRRVTDAWIRPPSARNGMKTLLRINFLPNGEVADVQVLKGSGNATFDKYAMDAVYKVGRIEELSKVESYIFERNFRQVDLLFNPQDLRN</sequence>
<keyword evidence="3 6" id="KW-1133">Transmembrane helix</keyword>
<evidence type="ECO:0000313" key="8">
    <source>
        <dbReference type="Proteomes" id="UP000182769"/>
    </source>
</evidence>
<evidence type="ECO:0000256" key="2">
    <source>
        <dbReference type="ARBA" id="ARBA00022692"/>
    </source>
</evidence>